<keyword evidence="2" id="KW-1185">Reference proteome</keyword>
<name>A0A3P7XD08_HAEPC</name>
<evidence type="ECO:0000313" key="2">
    <source>
        <dbReference type="Proteomes" id="UP000268014"/>
    </source>
</evidence>
<gene>
    <name evidence="1" type="ORF">HPLM_LOCUS6044</name>
</gene>
<protein>
    <submittedName>
        <fullName evidence="1">Uncharacterized protein</fullName>
    </submittedName>
</protein>
<sequence>MTLFNHNSHYFIRVLHTLHLLHMPIDATTYQL</sequence>
<proteinExistence type="predicted"/>
<evidence type="ECO:0000313" key="1">
    <source>
        <dbReference type="EMBL" id="VDO27808.1"/>
    </source>
</evidence>
<accession>A0A3P7XD08</accession>
<reference evidence="1 2" key="1">
    <citation type="submission" date="2018-11" db="EMBL/GenBank/DDBJ databases">
        <authorList>
            <consortium name="Pathogen Informatics"/>
        </authorList>
    </citation>
    <scope>NUCLEOTIDE SEQUENCE [LARGE SCALE GENOMIC DNA]</scope>
    <source>
        <strain evidence="1 2">MHpl1</strain>
    </source>
</reference>
<organism evidence="1 2">
    <name type="scientific">Haemonchus placei</name>
    <name type="common">Barber's pole worm</name>
    <dbReference type="NCBI Taxonomy" id="6290"/>
    <lineage>
        <taxon>Eukaryota</taxon>
        <taxon>Metazoa</taxon>
        <taxon>Ecdysozoa</taxon>
        <taxon>Nematoda</taxon>
        <taxon>Chromadorea</taxon>
        <taxon>Rhabditida</taxon>
        <taxon>Rhabditina</taxon>
        <taxon>Rhabditomorpha</taxon>
        <taxon>Strongyloidea</taxon>
        <taxon>Trichostrongylidae</taxon>
        <taxon>Haemonchus</taxon>
    </lineage>
</organism>
<dbReference type="AlphaFoldDB" id="A0A3P7XD08"/>
<dbReference type="EMBL" id="UZAF01016429">
    <property type="protein sequence ID" value="VDO27808.1"/>
    <property type="molecule type" value="Genomic_DNA"/>
</dbReference>
<dbReference type="Proteomes" id="UP000268014">
    <property type="component" value="Unassembled WGS sequence"/>
</dbReference>